<comment type="caution">
    <text evidence="1">The sequence shown here is derived from an EMBL/GenBank/DDBJ whole genome shotgun (WGS) entry which is preliminary data.</text>
</comment>
<name>A0AAV7U9H7_PLEWA</name>
<accession>A0AAV7U9H7</accession>
<dbReference type="EMBL" id="JANPWB010000005">
    <property type="protein sequence ID" value="KAJ1185719.1"/>
    <property type="molecule type" value="Genomic_DNA"/>
</dbReference>
<gene>
    <name evidence="1" type="ORF">NDU88_002506</name>
</gene>
<proteinExistence type="predicted"/>
<sequence>MLAARTKSLEVHIKEQSAPQCGARFSTAREVLIQPVLHFLAQPALGTLVTKTKLLEAHKNGRSAQHLRTHISTAGEALIQFQHSLHMGCLPRGLSAPGGA</sequence>
<dbReference type="Proteomes" id="UP001066276">
    <property type="component" value="Chromosome 3_1"/>
</dbReference>
<keyword evidence="2" id="KW-1185">Reference proteome</keyword>
<reference evidence="1" key="1">
    <citation type="journal article" date="2022" name="bioRxiv">
        <title>Sequencing and chromosome-scale assembly of the giantPleurodeles waltlgenome.</title>
        <authorList>
            <person name="Brown T."/>
            <person name="Elewa A."/>
            <person name="Iarovenko S."/>
            <person name="Subramanian E."/>
            <person name="Araus A.J."/>
            <person name="Petzold A."/>
            <person name="Susuki M."/>
            <person name="Suzuki K.-i.T."/>
            <person name="Hayashi T."/>
            <person name="Toyoda A."/>
            <person name="Oliveira C."/>
            <person name="Osipova E."/>
            <person name="Leigh N.D."/>
            <person name="Simon A."/>
            <person name="Yun M.H."/>
        </authorList>
    </citation>
    <scope>NUCLEOTIDE SEQUENCE</scope>
    <source>
        <strain evidence="1">20211129_DDA</strain>
        <tissue evidence="1">Liver</tissue>
    </source>
</reference>
<evidence type="ECO:0000313" key="2">
    <source>
        <dbReference type="Proteomes" id="UP001066276"/>
    </source>
</evidence>
<organism evidence="1 2">
    <name type="scientific">Pleurodeles waltl</name>
    <name type="common">Iberian ribbed newt</name>
    <dbReference type="NCBI Taxonomy" id="8319"/>
    <lineage>
        <taxon>Eukaryota</taxon>
        <taxon>Metazoa</taxon>
        <taxon>Chordata</taxon>
        <taxon>Craniata</taxon>
        <taxon>Vertebrata</taxon>
        <taxon>Euteleostomi</taxon>
        <taxon>Amphibia</taxon>
        <taxon>Batrachia</taxon>
        <taxon>Caudata</taxon>
        <taxon>Salamandroidea</taxon>
        <taxon>Salamandridae</taxon>
        <taxon>Pleurodelinae</taxon>
        <taxon>Pleurodeles</taxon>
    </lineage>
</organism>
<evidence type="ECO:0000313" key="1">
    <source>
        <dbReference type="EMBL" id="KAJ1185719.1"/>
    </source>
</evidence>
<protein>
    <submittedName>
        <fullName evidence="1">Uncharacterized protein</fullName>
    </submittedName>
</protein>
<dbReference type="AlphaFoldDB" id="A0AAV7U9H7"/>